<dbReference type="InParanoid" id="A0A0C3NZN9"/>
<reference evidence="2" key="2">
    <citation type="submission" date="2015-01" db="EMBL/GenBank/DDBJ databases">
        <title>Evolutionary Origins and Diversification of the Mycorrhizal Mutualists.</title>
        <authorList>
            <consortium name="DOE Joint Genome Institute"/>
            <consortium name="Mycorrhizal Genomics Consortium"/>
            <person name="Kohler A."/>
            <person name="Kuo A."/>
            <person name="Nagy L.G."/>
            <person name="Floudas D."/>
            <person name="Copeland A."/>
            <person name="Barry K.W."/>
            <person name="Cichocki N."/>
            <person name="Veneault-Fourrey C."/>
            <person name="LaButti K."/>
            <person name="Lindquist E.A."/>
            <person name="Lipzen A."/>
            <person name="Lundell T."/>
            <person name="Morin E."/>
            <person name="Murat C."/>
            <person name="Riley R."/>
            <person name="Ohm R."/>
            <person name="Sun H."/>
            <person name="Tunlid A."/>
            <person name="Henrissat B."/>
            <person name="Grigoriev I.V."/>
            <person name="Hibbett D.S."/>
            <person name="Martin F."/>
        </authorList>
    </citation>
    <scope>NUCLEOTIDE SEQUENCE [LARGE SCALE GENOMIC DNA]</scope>
    <source>
        <strain evidence="2">Marx 270</strain>
    </source>
</reference>
<dbReference type="EMBL" id="KN831994">
    <property type="protein sequence ID" value="KIO00594.1"/>
    <property type="molecule type" value="Genomic_DNA"/>
</dbReference>
<reference evidence="1 2" key="1">
    <citation type="submission" date="2014-04" db="EMBL/GenBank/DDBJ databases">
        <authorList>
            <consortium name="DOE Joint Genome Institute"/>
            <person name="Kuo A."/>
            <person name="Kohler A."/>
            <person name="Costa M.D."/>
            <person name="Nagy L.G."/>
            <person name="Floudas D."/>
            <person name="Copeland A."/>
            <person name="Barry K.W."/>
            <person name="Cichocki N."/>
            <person name="Veneault-Fourrey C."/>
            <person name="LaButti K."/>
            <person name="Lindquist E.A."/>
            <person name="Lipzen A."/>
            <person name="Lundell T."/>
            <person name="Morin E."/>
            <person name="Murat C."/>
            <person name="Sun H."/>
            <person name="Tunlid A."/>
            <person name="Henrissat B."/>
            <person name="Grigoriev I.V."/>
            <person name="Hibbett D.S."/>
            <person name="Martin F."/>
            <person name="Nordberg H.P."/>
            <person name="Cantor M.N."/>
            <person name="Hua S.X."/>
        </authorList>
    </citation>
    <scope>NUCLEOTIDE SEQUENCE [LARGE SCALE GENOMIC DNA]</scope>
    <source>
        <strain evidence="1 2">Marx 270</strain>
    </source>
</reference>
<keyword evidence="2" id="KW-1185">Reference proteome</keyword>
<evidence type="ECO:0000313" key="2">
    <source>
        <dbReference type="Proteomes" id="UP000054217"/>
    </source>
</evidence>
<protein>
    <submittedName>
        <fullName evidence="1">Uncharacterized protein</fullName>
    </submittedName>
</protein>
<dbReference type="AlphaFoldDB" id="A0A0C3NZN9"/>
<name>A0A0C3NZN9_PISTI</name>
<gene>
    <name evidence="1" type="ORF">M404DRAFT_754654</name>
</gene>
<dbReference type="Proteomes" id="UP000054217">
    <property type="component" value="Unassembled WGS sequence"/>
</dbReference>
<dbReference type="HOGENOM" id="CLU_1603416_0_0_1"/>
<accession>A0A0C3NZN9</accession>
<sequence>MLIPVQLLLSRVPSSIPNYTALYLNGPCQYPPQRDPDRCRDHYRGDCRYRNAWYTLRKRISETLRSWSVGSFIALQDSHNATHQQLSSFTSTCRMSNIFLSASALSCLITTLRTPLFPIRLPTAPIHSQTPRTTGRGASRLLVCRHRNHVPQGLSCKRSLLSRGNR</sequence>
<organism evidence="1 2">
    <name type="scientific">Pisolithus tinctorius Marx 270</name>
    <dbReference type="NCBI Taxonomy" id="870435"/>
    <lineage>
        <taxon>Eukaryota</taxon>
        <taxon>Fungi</taxon>
        <taxon>Dikarya</taxon>
        <taxon>Basidiomycota</taxon>
        <taxon>Agaricomycotina</taxon>
        <taxon>Agaricomycetes</taxon>
        <taxon>Agaricomycetidae</taxon>
        <taxon>Boletales</taxon>
        <taxon>Sclerodermatineae</taxon>
        <taxon>Pisolithaceae</taxon>
        <taxon>Pisolithus</taxon>
    </lineage>
</organism>
<proteinExistence type="predicted"/>
<evidence type="ECO:0000313" key="1">
    <source>
        <dbReference type="EMBL" id="KIO00594.1"/>
    </source>
</evidence>